<dbReference type="AlphaFoldDB" id="A0AA95FZL8"/>
<dbReference type="Pfam" id="PF02979">
    <property type="entry name" value="NHase_alpha"/>
    <property type="match status" value="1"/>
</dbReference>
<protein>
    <submittedName>
        <fullName evidence="3">Nitrile hydratase subunit alpha</fullName>
        <ecNumber evidence="3">4.2.1.84</ecNumber>
    </submittedName>
</protein>
<keyword evidence="3" id="KW-0456">Lyase</keyword>
<evidence type="ECO:0000256" key="1">
    <source>
        <dbReference type="ARBA" id="ARBA00022723"/>
    </source>
</evidence>
<gene>
    <name evidence="3" type="ORF">QBD33_15005</name>
</gene>
<dbReference type="InterPro" id="IPR004232">
    <property type="entry name" value="CN_Hdrtase_a/SCN_Hdrlase_g"/>
</dbReference>
<dbReference type="InterPro" id="IPR036648">
    <property type="entry name" value="CN_Hdrase_a/SCN_Hdrase_g_sf"/>
</dbReference>
<sequence>MKTEKPPIAPVDERAYALASILKDKGLISDEYINKLESTFESWTPENGARIVAKAWSDEAYRKRLLADGTAACAELGFGGDEGGFIVAVENTAQRHNVIVCTLCSCTAWPILGLPPEWYKSFEYRSRVVREPRQVLRELGCELPEKQEILVWDTTAETRYMGSAWKTENILR</sequence>
<name>A0AA95FZL8_KLUIN</name>
<dbReference type="RefSeq" id="WP_280555971.1">
    <property type="nucleotide sequence ID" value="NZ_CP123488.1"/>
</dbReference>
<proteinExistence type="predicted"/>
<keyword evidence="1" id="KW-0479">Metal-binding</keyword>
<evidence type="ECO:0000259" key="2">
    <source>
        <dbReference type="Pfam" id="PF02979"/>
    </source>
</evidence>
<dbReference type="EMBL" id="CP123488">
    <property type="protein sequence ID" value="WGL54961.1"/>
    <property type="molecule type" value="Genomic_DNA"/>
</dbReference>
<dbReference type="GO" id="GO:0018822">
    <property type="term" value="F:nitrile hydratase activity"/>
    <property type="evidence" value="ECO:0007669"/>
    <property type="project" value="UniProtKB-EC"/>
</dbReference>
<feature type="domain" description="Nitrile hydratase alpha/Thiocyanate hydrolase gamma" evidence="2">
    <location>
        <begin position="12"/>
        <end position="161"/>
    </location>
</feature>
<dbReference type="GO" id="GO:0046914">
    <property type="term" value="F:transition metal ion binding"/>
    <property type="evidence" value="ECO:0007669"/>
    <property type="project" value="InterPro"/>
</dbReference>
<dbReference type="Proteomes" id="UP001177527">
    <property type="component" value="Chromosome"/>
</dbReference>
<reference evidence="3" key="1">
    <citation type="submission" date="2023-04" db="EMBL/GenBank/DDBJ databases">
        <title>APH(3)-Id, a novel chromosomal aminoglycoside phosphotransferase, identified from an environmental isolate of Kluyvera intermedia DW18.</title>
        <authorList>
            <person name="Sha Y."/>
        </authorList>
    </citation>
    <scope>NUCLEOTIDE SEQUENCE</scope>
    <source>
        <strain evidence="3">DW18</strain>
    </source>
</reference>
<evidence type="ECO:0000313" key="4">
    <source>
        <dbReference type="Proteomes" id="UP001177527"/>
    </source>
</evidence>
<dbReference type="SUPFAM" id="SSF56209">
    <property type="entry name" value="Nitrile hydratase alpha chain"/>
    <property type="match status" value="1"/>
</dbReference>
<dbReference type="EC" id="4.2.1.84" evidence="3"/>
<dbReference type="Gene3D" id="3.90.330.10">
    <property type="entry name" value="Nitrile hydratase alpha /Thiocyanate hydrolase gamma"/>
    <property type="match status" value="1"/>
</dbReference>
<evidence type="ECO:0000313" key="3">
    <source>
        <dbReference type="EMBL" id="WGL54961.1"/>
    </source>
</evidence>
<organism evidence="3 4">
    <name type="scientific">Kluyvera intermedia</name>
    <name type="common">Enterobacter intermedius</name>
    <dbReference type="NCBI Taxonomy" id="61648"/>
    <lineage>
        <taxon>Bacteria</taxon>
        <taxon>Pseudomonadati</taxon>
        <taxon>Pseudomonadota</taxon>
        <taxon>Gammaproteobacteria</taxon>
        <taxon>Enterobacterales</taxon>
        <taxon>Enterobacteriaceae</taxon>
        <taxon>Kluyvera</taxon>
    </lineage>
</organism>
<accession>A0AA95FZL8</accession>